<dbReference type="OrthoDB" id="6618793at2759"/>
<sequence>MQREGFWDKRLSLVNWLRGQVAAARLIRSWGSLAGWLYRARAAVMAASLKVALVLKSVKSVAVRFCPFEASAQSAREFLESISAKKIRSTNMNCAVTVDVRHDQSEPQVDILFVDGDRFLIKPANVSSKEMLLALSAKCAAKDSQTKESAKK</sequence>
<accession>A0A8C5QV76</accession>
<evidence type="ECO:0000256" key="8">
    <source>
        <dbReference type="ARBA" id="ARBA00042721"/>
    </source>
</evidence>
<reference evidence="9" key="1">
    <citation type="submission" date="2025-08" db="UniProtKB">
        <authorList>
            <consortium name="Ensembl"/>
        </authorList>
    </citation>
    <scope>IDENTIFICATION</scope>
</reference>
<comment type="similarity">
    <text evidence="2">Belongs to the mitochondrion-specific ribosomal protein mL53 family.</text>
</comment>
<dbReference type="AlphaFoldDB" id="A0A8C5QV76"/>
<evidence type="ECO:0000313" key="10">
    <source>
        <dbReference type="Proteomes" id="UP000694569"/>
    </source>
</evidence>
<dbReference type="PANTHER" id="PTHR33618">
    <property type="entry name" value="39S RIBOSOMAL PROTEIN L53, MITOCHONDRIAL"/>
    <property type="match status" value="1"/>
</dbReference>
<evidence type="ECO:0000313" key="9">
    <source>
        <dbReference type="Ensembl" id="ENSLLEP00000042860.1"/>
    </source>
</evidence>
<evidence type="ECO:0000256" key="3">
    <source>
        <dbReference type="ARBA" id="ARBA00022946"/>
    </source>
</evidence>
<evidence type="ECO:0000256" key="4">
    <source>
        <dbReference type="ARBA" id="ARBA00022980"/>
    </source>
</evidence>
<dbReference type="Gene3D" id="3.40.30.10">
    <property type="entry name" value="Glutaredoxin"/>
    <property type="match status" value="1"/>
</dbReference>
<dbReference type="PANTHER" id="PTHR33618:SF1">
    <property type="entry name" value="LARGE RIBOSOMAL SUBUNIT PROTEIN ML53"/>
    <property type="match status" value="1"/>
</dbReference>
<evidence type="ECO:0000256" key="7">
    <source>
        <dbReference type="ARBA" id="ARBA00035180"/>
    </source>
</evidence>
<reference evidence="9" key="2">
    <citation type="submission" date="2025-09" db="UniProtKB">
        <authorList>
            <consortium name="Ensembl"/>
        </authorList>
    </citation>
    <scope>IDENTIFICATION</scope>
</reference>
<keyword evidence="4" id="KW-0689">Ribosomal protein</keyword>
<evidence type="ECO:0000256" key="6">
    <source>
        <dbReference type="ARBA" id="ARBA00023274"/>
    </source>
</evidence>
<evidence type="ECO:0000256" key="1">
    <source>
        <dbReference type="ARBA" id="ARBA00004173"/>
    </source>
</evidence>
<protein>
    <recommendedName>
        <fullName evidence="7">Large ribosomal subunit protein mL53</fullName>
    </recommendedName>
    <alternativeName>
        <fullName evidence="8">39S ribosomal protein L53, mitochondrial</fullName>
    </alternativeName>
</protein>
<evidence type="ECO:0000256" key="5">
    <source>
        <dbReference type="ARBA" id="ARBA00023128"/>
    </source>
</evidence>
<comment type="subcellular location">
    <subcellularLocation>
        <location evidence="1">Mitochondrion</location>
    </subcellularLocation>
</comment>
<proteinExistence type="inferred from homology"/>
<dbReference type="GeneTree" id="ENSGT00940000164970"/>
<dbReference type="Pfam" id="PF10780">
    <property type="entry name" value="MRP_L53"/>
    <property type="match status" value="1"/>
</dbReference>
<name>A0A8C5QV76_9ANUR</name>
<keyword evidence="3" id="KW-0809">Transit peptide</keyword>
<dbReference type="InterPro" id="IPR052473">
    <property type="entry name" value="mtLSU_mL53"/>
</dbReference>
<dbReference type="Ensembl" id="ENSLLET00000044570.1">
    <property type="protein sequence ID" value="ENSLLEP00000042860.1"/>
    <property type="gene ID" value="ENSLLEG00000027253.1"/>
</dbReference>
<dbReference type="InterPro" id="IPR019716">
    <property type="entry name" value="Ribosomal_mL53"/>
</dbReference>
<keyword evidence="10" id="KW-1185">Reference proteome</keyword>
<keyword evidence="5" id="KW-0496">Mitochondrion</keyword>
<organism evidence="9 10">
    <name type="scientific">Leptobrachium leishanense</name>
    <name type="common">Leishan spiny toad</name>
    <dbReference type="NCBI Taxonomy" id="445787"/>
    <lineage>
        <taxon>Eukaryota</taxon>
        <taxon>Metazoa</taxon>
        <taxon>Chordata</taxon>
        <taxon>Craniata</taxon>
        <taxon>Vertebrata</taxon>
        <taxon>Euteleostomi</taxon>
        <taxon>Amphibia</taxon>
        <taxon>Batrachia</taxon>
        <taxon>Anura</taxon>
        <taxon>Pelobatoidea</taxon>
        <taxon>Megophryidae</taxon>
        <taxon>Leptobrachium</taxon>
    </lineage>
</organism>
<evidence type="ECO:0000256" key="2">
    <source>
        <dbReference type="ARBA" id="ARBA00005557"/>
    </source>
</evidence>
<keyword evidence="6" id="KW-0687">Ribonucleoprotein</keyword>
<dbReference type="Proteomes" id="UP000694569">
    <property type="component" value="Unplaced"/>
</dbReference>
<dbReference type="GO" id="GO:0005762">
    <property type="term" value="C:mitochondrial large ribosomal subunit"/>
    <property type="evidence" value="ECO:0007669"/>
    <property type="project" value="TreeGrafter"/>
</dbReference>